<protein>
    <submittedName>
        <fullName evidence="2">Uncharacterized protein</fullName>
    </submittedName>
</protein>
<evidence type="ECO:0000313" key="3">
    <source>
        <dbReference type="Proteomes" id="UP000320516"/>
    </source>
</evidence>
<dbReference type="Proteomes" id="UP000320516">
    <property type="component" value="Unassembled WGS sequence"/>
</dbReference>
<name>A0A560KI79_9PROT</name>
<reference evidence="2 3" key="1">
    <citation type="submission" date="2019-06" db="EMBL/GenBank/DDBJ databases">
        <title>Genomic Encyclopedia of Type Strains, Phase IV (KMG-V): Genome sequencing to study the core and pangenomes of soil and plant-associated prokaryotes.</title>
        <authorList>
            <person name="Whitman W."/>
        </authorList>
    </citation>
    <scope>NUCLEOTIDE SEQUENCE [LARGE SCALE GENOMIC DNA]</scope>
    <source>
        <strain evidence="2 3">BR 12005</strain>
    </source>
</reference>
<sequence>MALDGVLSTGSVYTQIPNGTLATLGYATNDTSAEATAGSSTPGSPTPGSSTPGAASGGTSTAGEETTSRLSAPAYISPVVTYDSQAAIAITQFRDSTTGAVDYQIPSRQVVEQYRLRATGAPHYKGGNPLLPAEVTAPSNDQSAAGATASNTSTTASSAGTTGASSTSTGGAGSGSALISPLVAAVTLGAAAVNVVA</sequence>
<gene>
    <name evidence="2" type="ORF">FBZ87_101614</name>
</gene>
<feature type="region of interest" description="Disordered" evidence="1">
    <location>
        <begin position="133"/>
        <end position="171"/>
    </location>
</feature>
<feature type="compositionally biased region" description="Low complexity" evidence="1">
    <location>
        <begin position="143"/>
        <end position="169"/>
    </location>
</feature>
<feature type="region of interest" description="Disordered" evidence="1">
    <location>
        <begin position="32"/>
        <end position="70"/>
    </location>
</feature>
<evidence type="ECO:0000256" key="1">
    <source>
        <dbReference type="SAM" id="MobiDB-lite"/>
    </source>
</evidence>
<feature type="compositionally biased region" description="Low complexity" evidence="1">
    <location>
        <begin position="35"/>
        <end position="65"/>
    </location>
</feature>
<dbReference type="RefSeq" id="WP_186454540.1">
    <property type="nucleotide sequence ID" value="NZ_JARPAF010000004.1"/>
</dbReference>
<evidence type="ECO:0000313" key="2">
    <source>
        <dbReference type="EMBL" id="TWB82902.1"/>
    </source>
</evidence>
<dbReference type="EMBL" id="VITV01000001">
    <property type="protein sequence ID" value="TWB82902.1"/>
    <property type="molecule type" value="Genomic_DNA"/>
</dbReference>
<organism evidence="2 3">
    <name type="scientific">Nitrospirillum amazonense</name>
    <dbReference type="NCBI Taxonomy" id="28077"/>
    <lineage>
        <taxon>Bacteria</taxon>
        <taxon>Pseudomonadati</taxon>
        <taxon>Pseudomonadota</taxon>
        <taxon>Alphaproteobacteria</taxon>
        <taxon>Rhodospirillales</taxon>
        <taxon>Azospirillaceae</taxon>
        <taxon>Nitrospirillum</taxon>
    </lineage>
</organism>
<dbReference type="AlphaFoldDB" id="A0A560KI79"/>
<comment type="caution">
    <text evidence="2">The sequence shown here is derived from an EMBL/GenBank/DDBJ whole genome shotgun (WGS) entry which is preliminary data.</text>
</comment>
<proteinExistence type="predicted"/>
<accession>A0A560KI79</accession>